<keyword evidence="1" id="KW-0547">Nucleotide-binding</keyword>
<keyword evidence="2 4" id="KW-0067">ATP-binding</keyword>
<dbReference type="PANTHER" id="PTHR24220:SF692">
    <property type="entry name" value="ABC TRANSPORTER DOMAIN-CONTAINING PROTEIN"/>
    <property type="match status" value="1"/>
</dbReference>
<keyword evidence="5" id="KW-1185">Reference proteome</keyword>
<dbReference type="Proteomes" id="UP000192790">
    <property type="component" value="Unassembled WGS sequence"/>
</dbReference>
<dbReference type="Gene3D" id="3.40.50.300">
    <property type="entry name" value="P-loop containing nucleotide triphosphate hydrolases"/>
    <property type="match status" value="1"/>
</dbReference>
<evidence type="ECO:0000256" key="2">
    <source>
        <dbReference type="ARBA" id="ARBA00022840"/>
    </source>
</evidence>
<dbReference type="GO" id="GO:0022857">
    <property type="term" value="F:transmembrane transporter activity"/>
    <property type="evidence" value="ECO:0007669"/>
    <property type="project" value="TreeGrafter"/>
</dbReference>
<dbReference type="GO" id="GO:0016887">
    <property type="term" value="F:ATP hydrolysis activity"/>
    <property type="evidence" value="ECO:0007669"/>
    <property type="project" value="InterPro"/>
</dbReference>
<dbReference type="OrthoDB" id="9776369at2"/>
<accession>A0A1W1ZGP7</accession>
<sequence length="270" mass="29769">MSPSDNKPVSVTAKVRFEHIDKTFNRGSVNEVVLLEDFSLSVREGEFVSVVGSNGSGKTTLLNLLCGTLFPDEGRIYLGELDLTGLKDYERAAWIGRVFQDPARGTCPSLTILENMSLADNKGKSYGLGSGINRRRADFYRSQLELLHLGLEDKLHLPVGALSGGQRQALALLISTLTPIELLVLDEHTAALDPKASDTVMELTEKVVREKGITTIMVTHNLRFAASYGNRILMMHQGRCVLDAAEDEKRQYTITDLLKIFNEISVECGN</sequence>
<dbReference type="EMBL" id="FWXW01000002">
    <property type="protein sequence ID" value="SMC47526.1"/>
    <property type="molecule type" value="Genomic_DNA"/>
</dbReference>
<dbReference type="InterPro" id="IPR003439">
    <property type="entry name" value="ABC_transporter-like_ATP-bd"/>
</dbReference>
<dbReference type="GO" id="GO:0005886">
    <property type="term" value="C:plasma membrane"/>
    <property type="evidence" value="ECO:0007669"/>
    <property type="project" value="TreeGrafter"/>
</dbReference>
<evidence type="ECO:0000313" key="5">
    <source>
        <dbReference type="Proteomes" id="UP000192790"/>
    </source>
</evidence>
<reference evidence="4 5" key="1">
    <citation type="submission" date="2017-04" db="EMBL/GenBank/DDBJ databases">
        <authorList>
            <person name="Afonso C.L."/>
            <person name="Miller P.J."/>
            <person name="Scott M.A."/>
            <person name="Spackman E."/>
            <person name="Goraichik I."/>
            <person name="Dimitrov K.M."/>
            <person name="Suarez D.L."/>
            <person name="Swayne D.E."/>
        </authorList>
    </citation>
    <scope>NUCLEOTIDE SEQUENCE [LARGE SCALE GENOMIC DNA]</scope>
    <source>
        <strain evidence="4 5">DSM 12816</strain>
    </source>
</reference>
<dbReference type="SUPFAM" id="SSF52540">
    <property type="entry name" value="P-loop containing nucleoside triphosphate hydrolases"/>
    <property type="match status" value="1"/>
</dbReference>
<dbReference type="InterPro" id="IPR015854">
    <property type="entry name" value="ABC_transpr_LolD-like"/>
</dbReference>
<dbReference type="SMART" id="SM00382">
    <property type="entry name" value="AAA"/>
    <property type="match status" value="1"/>
</dbReference>
<protein>
    <submittedName>
        <fullName evidence="4">Putative ABC transport system ATP-binding protein</fullName>
    </submittedName>
</protein>
<dbReference type="GO" id="GO:0005524">
    <property type="term" value="F:ATP binding"/>
    <property type="evidence" value="ECO:0007669"/>
    <property type="project" value="UniProtKB-KW"/>
</dbReference>
<feature type="domain" description="ABC transporter" evidence="3">
    <location>
        <begin position="15"/>
        <end position="262"/>
    </location>
</feature>
<organism evidence="4 5">
    <name type="scientific">Papillibacter cinnamivorans DSM 12816</name>
    <dbReference type="NCBI Taxonomy" id="1122930"/>
    <lineage>
        <taxon>Bacteria</taxon>
        <taxon>Bacillati</taxon>
        <taxon>Bacillota</taxon>
        <taxon>Clostridia</taxon>
        <taxon>Eubacteriales</taxon>
        <taxon>Oscillospiraceae</taxon>
        <taxon>Papillibacter</taxon>
    </lineage>
</organism>
<dbReference type="InterPro" id="IPR003593">
    <property type="entry name" value="AAA+_ATPase"/>
</dbReference>
<dbReference type="PROSITE" id="PS00211">
    <property type="entry name" value="ABC_TRANSPORTER_1"/>
    <property type="match status" value="1"/>
</dbReference>
<dbReference type="Pfam" id="PF00005">
    <property type="entry name" value="ABC_tran"/>
    <property type="match status" value="1"/>
</dbReference>
<dbReference type="RefSeq" id="WP_084233701.1">
    <property type="nucleotide sequence ID" value="NZ_FWXW01000002.1"/>
</dbReference>
<dbReference type="InterPro" id="IPR027417">
    <property type="entry name" value="P-loop_NTPase"/>
</dbReference>
<evidence type="ECO:0000259" key="3">
    <source>
        <dbReference type="PROSITE" id="PS50893"/>
    </source>
</evidence>
<dbReference type="InterPro" id="IPR017871">
    <property type="entry name" value="ABC_transporter-like_CS"/>
</dbReference>
<dbReference type="AlphaFoldDB" id="A0A1W1ZGP7"/>
<dbReference type="PANTHER" id="PTHR24220">
    <property type="entry name" value="IMPORT ATP-BINDING PROTEIN"/>
    <property type="match status" value="1"/>
</dbReference>
<dbReference type="STRING" id="1122930.SAMN02745168_1068"/>
<evidence type="ECO:0000313" key="4">
    <source>
        <dbReference type="EMBL" id="SMC47526.1"/>
    </source>
</evidence>
<dbReference type="PROSITE" id="PS50893">
    <property type="entry name" value="ABC_TRANSPORTER_2"/>
    <property type="match status" value="1"/>
</dbReference>
<proteinExistence type="predicted"/>
<name>A0A1W1ZGP7_9FIRM</name>
<gene>
    <name evidence="4" type="ORF">SAMN02745168_1068</name>
</gene>
<evidence type="ECO:0000256" key="1">
    <source>
        <dbReference type="ARBA" id="ARBA00022741"/>
    </source>
</evidence>